<dbReference type="Proteomes" id="UP000772812">
    <property type="component" value="Unassembled WGS sequence"/>
</dbReference>
<evidence type="ECO:0000313" key="3">
    <source>
        <dbReference type="EMBL" id="MBK3332667.1"/>
    </source>
</evidence>
<evidence type="ECO:0000313" key="4">
    <source>
        <dbReference type="Proteomes" id="UP000772812"/>
    </source>
</evidence>
<sequence length="172" mass="20014">MDFSMQIPCLINCCKLIIMKMMETVEFSDQLTDTVIDILMDAYQDLPEYGEQSRKRAKRYINWLKKHSTLFTVVMIDGEPAGFVVADANWIDIHGKNVGEIHELSVRKKFWGRGIGDYLINLAVKHFKDKNLKSAGLWVGEKNTRAIQFYKKHGFKETGINYYGWLRMVRSL</sequence>
<dbReference type="InterPro" id="IPR016181">
    <property type="entry name" value="Acyl_CoA_acyltransferase"/>
</dbReference>
<dbReference type="PANTHER" id="PTHR13947:SF37">
    <property type="entry name" value="LD18367P"/>
    <property type="match status" value="1"/>
</dbReference>
<comment type="caution">
    <text evidence="3">The sequence shown here is derived from an EMBL/GenBank/DDBJ whole genome shotgun (WGS) entry which is preliminary data.</text>
</comment>
<protein>
    <submittedName>
        <fullName evidence="3">GNAT family N-acetyltransferase</fullName>
    </submittedName>
</protein>
<dbReference type="SUPFAM" id="SSF55729">
    <property type="entry name" value="Acyl-CoA N-acyltransferases (Nat)"/>
    <property type="match status" value="1"/>
</dbReference>
<dbReference type="Gene3D" id="3.40.630.30">
    <property type="match status" value="1"/>
</dbReference>
<dbReference type="Pfam" id="PF00583">
    <property type="entry name" value="Acetyltransf_1"/>
    <property type="match status" value="1"/>
</dbReference>
<dbReference type="InterPro" id="IPR000182">
    <property type="entry name" value="GNAT_dom"/>
</dbReference>
<accession>A0ABS1GIU5</accession>
<dbReference type="PANTHER" id="PTHR13947">
    <property type="entry name" value="GNAT FAMILY N-ACETYLTRANSFERASE"/>
    <property type="match status" value="1"/>
</dbReference>
<dbReference type="CDD" id="cd04301">
    <property type="entry name" value="NAT_SF"/>
    <property type="match status" value="1"/>
</dbReference>
<name>A0ABS1GIU5_9AQUI</name>
<feature type="domain" description="N-acetyltransferase" evidence="2">
    <location>
        <begin position="22"/>
        <end position="172"/>
    </location>
</feature>
<proteinExistence type="predicted"/>
<dbReference type="PROSITE" id="PS51186">
    <property type="entry name" value="GNAT"/>
    <property type="match status" value="1"/>
</dbReference>
<keyword evidence="4" id="KW-1185">Reference proteome</keyword>
<evidence type="ECO:0000259" key="2">
    <source>
        <dbReference type="PROSITE" id="PS51186"/>
    </source>
</evidence>
<reference evidence="3 4" key="1">
    <citation type="journal article" date="2021" name="Syst. Appl. Microbiol.">
        <title>Persephonella atlantica sp. nov.: How to adapt to physico-chemical gradients in high temperature hydrothermal habitats.</title>
        <authorList>
            <person name="Francois D.X."/>
            <person name="Godfroy A."/>
            <person name="Mathien C."/>
            <person name="Aube J."/>
            <person name="Cathalot C."/>
            <person name="Lesongeur F."/>
            <person name="L'Haridon S."/>
            <person name="Philippon X."/>
            <person name="Roussel E.G."/>
        </authorList>
    </citation>
    <scope>NUCLEOTIDE SEQUENCE [LARGE SCALE GENOMIC DNA]</scope>
    <source>
        <strain evidence="3 4">MO1340</strain>
    </source>
</reference>
<evidence type="ECO:0000256" key="1">
    <source>
        <dbReference type="ARBA" id="ARBA00022679"/>
    </source>
</evidence>
<dbReference type="EMBL" id="JAACYA010000002">
    <property type="protein sequence ID" value="MBK3332667.1"/>
    <property type="molecule type" value="Genomic_DNA"/>
</dbReference>
<dbReference type="InterPro" id="IPR050769">
    <property type="entry name" value="NAT_camello-type"/>
</dbReference>
<organism evidence="3 4">
    <name type="scientific">Persephonella atlantica</name>
    <dbReference type="NCBI Taxonomy" id="2699429"/>
    <lineage>
        <taxon>Bacteria</taxon>
        <taxon>Pseudomonadati</taxon>
        <taxon>Aquificota</taxon>
        <taxon>Aquificia</taxon>
        <taxon>Aquificales</taxon>
        <taxon>Hydrogenothermaceae</taxon>
        <taxon>Persephonella</taxon>
    </lineage>
</organism>
<dbReference type="RefSeq" id="WP_200674086.1">
    <property type="nucleotide sequence ID" value="NZ_JAACYA010000002.1"/>
</dbReference>
<gene>
    <name evidence="3" type="ORF">GWK41_06265</name>
</gene>
<keyword evidence="1" id="KW-0808">Transferase</keyword>